<dbReference type="Proteomes" id="UP000305238">
    <property type="component" value="Unassembled WGS sequence"/>
</dbReference>
<accession>A0A5S4HK08</accession>
<evidence type="ECO:0000313" key="3">
    <source>
        <dbReference type="Proteomes" id="UP000305238"/>
    </source>
</evidence>
<proteinExistence type="predicted"/>
<keyword evidence="3" id="KW-1185">Reference proteome</keyword>
<organism evidence="2 3">
    <name type="scientific">Actinomadura geliboluensis</name>
    <dbReference type="NCBI Taxonomy" id="882440"/>
    <lineage>
        <taxon>Bacteria</taxon>
        <taxon>Bacillati</taxon>
        <taxon>Actinomycetota</taxon>
        <taxon>Actinomycetes</taxon>
        <taxon>Streptosporangiales</taxon>
        <taxon>Thermomonosporaceae</taxon>
        <taxon>Actinomadura</taxon>
    </lineage>
</organism>
<comment type="caution">
    <text evidence="2">The sequence shown here is derived from an EMBL/GenBank/DDBJ whole genome shotgun (WGS) entry which is preliminary data.</text>
</comment>
<dbReference type="AlphaFoldDB" id="A0A5S4HK08"/>
<evidence type="ECO:0000256" key="1">
    <source>
        <dbReference type="SAM" id="Phobius"/>
    </source>
</evidence>
<sequence length="464" mass="49705">MKSEPLPAWIVIVAALFSITSFIGHYLFMSGKMSRAHQDFIFGPNAGKFGREAGLGLKYGAAGFGLWALGGILTYTPPGTFLERIAAWIVVAGFLLMLPPIYWKYAGYPERMKPDWYKDREARFNAGKAALADGAASSAAAAGVDDMILAGPEGWAPLTPAPSEHDPAEAVGRLPAAHEGSGTSCIKVGGYRLIPLVVDIENFSSGPLEVRAGRARSAVDHWLASLPPGGEPSRLVLDDRELANGEPLPERYLQIKASSQWRVSLRTLQDLRTFEEKVTGTGFDVIRYLGPPGAAVIRQEGATAFSLQLRDSNLRRKRSAYQVLCPLPGEKGRVALPTDSVLQIGAEGAPWSVKVSPLLRNGDVAAEGRTALAGPGLDELRTFSTSITGNTAEVLFYTGASGRLRIEHTGDGPFGIDQLHSTLGITREVLAVFGDYKGDVAIKGHSLLQIRGGLGTWSLRQADD</sequence>
<keyword evidence="1" id="KW-0812">Transmembrane</keyword>
<dbReference type="OrthoDB" id="4290369at2"/>
<name>A0A5S4HK08_9ACTN</name>
<gene>
    <name evidence="2" type="ORF">ETD96_09215</name>
</gene>
<evidence type="ECO:0000313" key="2">
    <source>
        <dbReference type="EMBL" id="TMR40740.1"/>
    </source>
</evidence>
<feature type="transmembrane region" description="Helical" evidence="1">
    <location>
        <begin position="85"/>
        <end position="103"/>
    </location>
</feature>
<keyword evidence="1" id="KW-1133">Transmembrane helix</keyword>
<reference evidence="2 3" key="1">
    <citation type="submission" date="2019-05" db="EMBL/GenBank/DDBJ databases">
        <title>Draft genome sequence of Actinomadura geliboluensis A8036.</title>
        <authorList>
            <person name="Saricaoglu S."/>
            <person name="Isik K."/>
        </authorList>
    </citation>
    <scope>NUCLEOTIDE SEQUENCE [LARGE SCALE GENOMIC DNA]</scope>
    <source>
        <strain evidence="2 3">A8036</strain>
    </source>
</reference>
<feature type="transmembrane region" description="Helical" evidence="1">
    <location>
        <begin position="6"/>
        <end position="28"/>
    </location>
</feature>
<dbReference type="RefSeq" id="WP_138635886.1">
    <property type="nucleotide sequence ID" value="NZ_VCKZ01000044.1"/>
</dbReference>
<dbReference type="EMBL" id="VCKZ01000044">
    <property type="protein sequence ID" value="TMR40740.1"/>
    <property type="molecule type" value="Genomic_DNA"/>
</dbReference>
<feature type="transmembrane region" description="Helical" evidence="1">
    <location>
        <begin position="55"/>
        <end position="73"/>
    </location>
</feature>
<protein>
    <submittedName>
        <fullName evidence="2">Uncharacterized protein</fullName>
    </submittedName>
</protein>
<keyword evidence="1" id="KW-0472">Membrane</keyword>